<name>A0ABY0QMS7_CLOCO</name>
<dbReference type="EMBL" id="FNGL01000017">
    <property type="protein sequence ID" value="SDL29825.1"/>
    <property type="molecule type" value="Genomic_DNA"/>
</dbReference>
<reference evidence="2 3" key="1">
    <citation type="submission" date="2016-10" db="EMBL/GenBank/DDBJ databases">
        <authorList>
            <person name="Varghese N."/>
            <person name="Submissions S."/>
        </authorList>
    </citation>
    <scope>NUCLEOTIDE SEQUENCE [LARGE SCALE GENOMIC DNA]</scope>
    <source>
        <strain evidence="2 3">NLAE-zl-C224</strain>
    </source>
</reference>
<keyword evidence="1" id="KW-0175">Coiled coil</keyword>
<dbReference type="Proteomes" id="UP000198811">
    <property type="component" value="Unassembled WGS sequence"/>
</dbReference>
<gene>
    <name evidence="2" type="ORF">SAMN05216497_11738</name>
</gene>
<protein>
    <submittedName>
        <fullName evidence="2">Uncharacterized protein</fullName>
    </submittedName>
</protein>
<evidence type="ECO:0000256" key="1">
    <source>
        <dbReference type="SAM" id="Coils"/>
    </source>
</evidence>
<dbReference type="RefSeq" id="WP_089866961.1">
    <property type="nucleotide sequence ID" value="NZ_JAQDBZ010000014.1"/>
</dbReference>
<evidence type="ECO:0000313" key="2">
    <source>
        <dbReference type="EMBL" id="SDL29825.1"/>
    </source>
</evidence>
<accession>A0ABY0QMS7</accession>
<evidence type="ECO:0000313" key="3">
    <source>
        <dbReference type="Proteomes" id="UP000198811"/>
    </source>
</evidence>
<feature type="coiled-coil region" evidence="1">
    <location>
        <begin position="2"/>
        <end position="29"/>
    </location>
</feature>
<proteinExistence type="predicted"/>
<organism evidence="2 3">
    <name type="scientific">Clostridium cochlearium</name>
    <dbReference type="NCBI Taxonomy" id="1494"/>
    <lineage>
        <taxon>Bacteria</taxon>
        <taxon>Bacillati</taxon>
        <taxon>Bacillota</taxon>
        <taxon>Clostridia</taxon>
        <taxon>Eubacteriales</taxon>
        <taxon>Clostridiaceae</taxon>
        <taxon>Clostridium</taxon>
    </lineage>
</organism>
<sequence>MKEEIENLLQKLESKMQEYDELEKILDKNGVNEINFTDKDARFEPSDLKKCEENQIICYVSKPSFYNC</sequence>
<comment type="caution">
    <text evidence="2">The sequence shown here is derived from an EMBL/GenBank/DDBJ whole genome shotgun (WGS) entry which is preliminary data.</text>
</comment>
<keyword evidence="3" id="KW-1185">Reference proteome</keyword>